<organism evidence="8 9">
    <name type="scientific">Pneumocystis murina (strain B123)</name>
    <name type="common">Mouse pneumocystis pneumonia agent</name>
    <name type="synonym">Pneumocystis carinii f. sp. muris</name>
    <dbReference type="NCBI Taxonomy" id="1069680"/>
    <lineage>
        <taxon>Eukaryota</taxon>
        <taxon>Fungi</taxon>
        <taxon>Dikarya</taxon>
        <taxon>Ascomycota</taxon>
        <taxon>Taphrinomycotina</taxon>
        <taxon>Pneumocystomycetes</taxon>
        <taxon>Pneumocystaceae</taxon>
        <taxon>Pneumocystis</taxon>
    </lineage>
</organism>
<dbReference type="Pfam" id="PF05730">
    <property type="entry name" value="CFEM"/>
    <property type="match status" value="1"/>
</dbReference>
<reference evidence="9" key="1">
    <citation type="journal article" date="2016" name="Nat. Commun.">
        <title>Genome analysis of three Pneumocystis species reveals adaptation mechanisms to life exclusively in mammalian hosts.</title>
        <authorList>
            <person name="Ma L."/>
            <person name="Chen Z."/>
            <person name="Huang D.W."/>
            <person name="Kutty G."/>
            <person name="Ishihara M."/>
            <person name="Wang H."/>
            <person name="Abouelleil A."/>
            <person name="Bishop L."/>
            <person name="Davey E."/>
            <person name="Deng R."/>
            <person name="Deng X."/>
            <person name="Fan L."/>
            <person name="Fantoni G."/>
            <person name="Fitzgerald M."/>
            <person name="Gogineni E."/>
            <person name="Goldberg J.M."/>
            <person name="Handley G."/>
            <person name="Hu X."/>
            <person name="Huber C."/>
            <person name="Jiao X."/>
            <person name="Jones K."/>
            <person name="Levin J.Z."/>
            <person name="Liu Y."/>
            <person name="Macdonald P."/>
            <person name="Melnikov A."/>
            <person name="Raley C."/>
            <person name="Sassi M."/>
            <person name="Sherman B.T."/>
            <person name="Song X."/>
            <person name="Sykes S."/>
            <person name="Tran B."/>
            <person name="Walsh L."/>
            <person name="Xia Y."/>
            <person name="Yang J."/>
            <person name="Young S."/>
            <person name="Zeng Q."/>
            <person name="Zheng X."/>
            <person name="Stephens R."/>
            <person name="Nusbaum C."/>
            <person name="Birren B.W."/>
            <person name="Azadi P."/>
            <person name="Lempicki R.A."/>
            <person name="Cuomo C.A."/>
            <person name="Kovacs J.A."/>
        </authorList>
    </citation>
    <scope>NUCLEOTIDE SEQUENCE [LARGE SCALE GENOMIC DNA]</scope>
    <source>
        <strain evidence="9">B123</strain>
    </source>
</reference>
<dbReference type="VEuPathDB" id="FungiDB:PNEG_02320"/>
<protein>
    <recommendedName>
        <fullName evidence="7">CFEM domain-containing protein</fullName>
    </recommendedName>
</protein>
<gene>
    <name evidence="8" type="ORF">PNEG_02320</name>
</gene>
<name>M7NQJ6_PNEMU</name>
<feature type="chain" id="PRO_5004082289" description="CFEM domain-containing protein" evidence="6">
    <location>
        <begin position="20"/>
        <end position="226"/>
    </location>
</feature>
<keyword evidence="5" id="KW-0812">Transmembrane</keyword>
<keyword evidence="2" id="KW-0964">Secreted</keyword>
<sequence length="226" mass="25454">MLSPLIFVYFFIFIVSVSAKSHCVDHLADSQYLSDISKECYRSVIKTSSCRGIYDIKCICSSENYKLDIFSCILEKNRIDGYNMAVFFQETCKDLKNISKDCLEKKKKPVPEKTLSVAEQNVVFDPFLSIDDFMAQVRQEMEKDMAQKCIEQGNCKGRFDSTCSILYMFSTPQGSATKTASVKASQTDGSVLLNFASTDLGLFSSFSNLIKLFIAVISLMFLSIVF</sequence>
<evidence type="ECO:0000259" key="7">
    <source>
        <dbReference type="Pfam" id="PF05730"/>
    </source>
</evidence>
<evidence type="ECO:0000256" key="1">
    <source>
        <dbReference type="ARBA" id="ARBA00004613"/>
    </source>
</evidence>
<feature type="domain" description="CFEM" evidence="7">
    <location>
        <begin position="33"/>
        <end position="92"/>
    </location>
</feature>
<keyword evidence="9" id="KW-1185">Reference proteome</keyword>
<evidence type="ECO:0000313" key="9">
    <source>
        <dbReference type="Proteomes" id="UP000011958"/>
    </source>
</evidence>
<evidence type="ECO:0000256" key="3">
    <source>
        <dbReference type="ARBA" id="ARBA00022729"/>
    </source>
</evidence>
<evidence type="ECO:0000256" key="6">
    <source>
        <dbReference type="SAM" id="SignalP"/>
    </source>
</evidence>
<comment type="subcellular location">
    <subcellularLocation>
        <location evidence="1">Secreted</location>
    </subcellularLocation>
</comment>
<comment type="caution">
    <text evidence="8">The sequence shown here is derived from an EMBL/GenBank/DDBJ whole genome shotgun (WGS) entry which is preliminary data.</text>
</comment>
<accession>M7NQJ6</accession>
<dbReference type="AlphaFoldDB" id="M7NQJ6"/>
<evidence type="ECO:0000256" key="2">
    <source>
        <dbReference type="ARBA" id="ARBA00022525"/>
    </source>
</evidence>
<dbReference type="GO" id="GO:0005576">
    <property type="term" value="C:extracellular region"/>
    <property type="evidence" value="ECO:0007669"/>
    <property type="project" value="UniProtKB-SubCell"/>
</dbReference>
<evidence type="ECO:0000313" key="8">
    <source>
        <dbReference type="EMBL" id="EMR09371.1"/>
    </source>
</evidence>
<dbReference type="OrthoDB" id="10457446at2759"/>
<keyword evidence="5" id="KW-1133">Transmembrane helix</keyword>
<evidence type="ECO:0000256" key="5">
    <source>
        <dbReference type="SAM" id="Phobius"/>
    </source>
</evidence>
<keyword evidence="3 6" id="KW-0732">Signal</keyword>
<proteinExistence type="predicted"/>
<dbReference type="EMBL" id="AFWA02000013">
    <property type="protein sequence ID" value="EMR09371.1"/>
    <property type="molecule type" value="Genomic_DNA"/>
</dbReference>
<feature type="signal peptide" evidence="6">
    <location>
        <begin position="1"/>
        <end position="19"/>
    </location>
</feature>
<dbReference type="InterPro" id="IPR008427">
    <property type="entry name" value="Extracellular_membr_CFEM_dom"/>
</dbReference>
<dbReference type="Proteomes" id="UP000011958">
    <property type="component" value="Unassembled WGS sequence"/>
</dbReference>
<keyword evidence="4" id="KW-1015">Disulfide bond</keyword>
<dbReference type="GeneID" id="19896013"/>
<dbReference type="RefSeq" id="XP_007874320.1">
    <property type="nucleotide sequence ID" value="XM_007876129.1"/>
</dbReference>
<dbReference type="HOGENOM" id="CLU_1225214_0_0_1"/>
<evidence type="ECO:0000256" key="4">
    <source>
        <dbReference type="ARBA" id="ARBA00023157"/>
    </source>
</evidence>
<keyword evidence="5" id="KW-0472">Membrane</keyword>
<feature type="transmembrane region" description="Helical" evidence="5">
    <location>
        <begin position="200"/>
        <end position="225"/>
    </location>
</feature>